<name>A0ABV4TVA4_9GAMM</name>
<comment type="subcellular location">
    <subcellularLocation>
        <location evidence="1">Cell membrane</location>
        <topology evidence="1">Multi-pass membrane protein</topology>
    </subcellularLocation>
</comment>
<sequence length="132" mass="13496">MMNSTTANSAGLLVMRVVLGALILLHGIAKLMYGVGSIQGMVAGAGLPTVLAYGVFLGEVVGPVLLLAGWYARVGAGLIALNMLFAIGLAHTGEIFALGQHGGWAIELQGMFLFTAIALALTGPGRFSVNGR</sequence>
<dbReference type="EMBL" id="JBGUAW010000003">
    <property type="protein sequence ID" value="MFA9460071.1"/>
    <property type="molecule type" value="Genomic_DNA"/>
</dbReference>
<evidence type="ECO:0000256" key="4">
    <source>
        <dbReference type="ARBA" id="ARBA00022692"/>
    </source>
</evidence>
<reference evidence="8 9" key="1">
    <citation type="submission" date="2024-08" db="EMBL/GenBank/DDBJ databases">
        <title>Whole-genome sequencing of halo(alkali)philic microorganisms from hypersaline lakes.</title>
        <authorList>
            <person name="Sorokin D.Y."/>
            <person name="Merkel A.Y."/>
            <person name="Messina E."/>
            <person name="Yakimov M."/>
        </authorList>
    </citation>
    <scope>NUCLEOTIDE SEQUENCE [LARGE SCALE GENOMIC DNA]</scope>
    <source>
        <strain evidence="8 9">Cl-TMA</strain>
    </source>
</reference>
<dbReference type="RefSeq" id="WP_373654860.1">
    <property type="nucleotide sequence ID" value="NZ_JBGUAW010000003.1"/>
</dbReference>
<keyword evidence="4 7" id="KW-0812">Transmembrane</keyword>
<keyword evidence="5 7" id="KW-1133">Transmembrane helix</keyword>
<evidence type="ECO:0000256" key="1">
    <source>
        <dbReference type="ARBA" id="ARBA00004651"/>
    </source>
</evidence>
<feature type="transmembrane region" description="Helical" evidence="7">
    <location>
        <begin position="12"/>
        <end position="29"/>
    </location>
</feature>
<keyword evidence="9" id="KW-1185">Reference proteome</keyword>
<evidence type="ECO:0000256" key="5">
    <source>
        <dbReference type="ARBA" id="ARBA00022989"/>
    </source>
</evidence>
<comment type="similarity">
    <text evidence="2">Belongs to the DoxX family.</text>
</comment>
<dbReference type="InterPro" id="IPR032808">
    <property type="entry name" value="DoxX"/>
</dbReference>
<evidence type="ECO:0000313" key="8">
    <source>
        <dbReference type="EMBL" id="MFA9460071.1"/>
    </source>
</evidence>
<organism evidence="8 9">
    <name type="scientific">Thiohalorhabdus methylotrophus</name>
    <dbReference type="NCBI Taxonomy" id="3242694"/>
    <lineage>
        <taxon>Bacteria</taxon>
        <taxon>Pseudomonadati</taxon>
        <taxon>Pseudomonadota</taxon>
        <taxon>Gammaproteobacteria</taxon>
        <taxon>Thiohalorhabdales</taxon>
        <taxon>Thiohalorhabdaceae</taxon>
        <taxon>Thiohalorhabdus</taxon>
    </lineage>
</organism>
<gene>
    <name evidence="8" type="ORF">ACERLL_04465</name>
</gene>
<feature type="transmembrane region" description="Helical" evidence="7">
    <location>
        <begin position="110"/>
        <end position="129"/>
    </location>
</feature>
<feature type="transmembrane region" description="Helical" evidence="7">
    <location>
        <begin position="50"/>
        <end position="72"/>
    </location>
</feature>
<dbReference type="Pfam" id="PF07681">
    <property type="entry name" value="DoxX"/>
    <property type="match status" value="1"/>
</dbReference>
<evidence type="ECO:0000256" key="6">
    <source>
        <dbReference type="ARBA" id="ARBA00023136"/>
    </source>
</evidence>
<evidence type="ECO:0000256" key="7">
    <source>
        <dbReference type="SAM" id="Phobius"/>
    </source>
</evidence>
<dbReference type="PANTHER" id="PTHR33452">
    <property type="entry name" value="OXIDOREDUCTASE CATD-RELATED"/>
    <property type="match status" value="1"/>
</dbReference>
<dbReference type="PANTHER" id="PTHR33452:SF1">
    <property type="entry name" value="INNER MEMBRANE PROTEIN YPHA-RELATED"/>
    <property type="match status" value="1"/>
</dbReference>
<keyword evidence="3" id="KW-1003">Cell membrane</keyword>
<evidence type="ECO:0000256" key="2">
    <source>
        <dbReference type="ARBA" id="ARBA00006679"/>
    </source>
</evidence>
<dbReference type="Proteomes" id="UP001575181">
    <property type="component" value="Unassembled WGS sequence"/>
</dbReference>
<feature type="transmembrane region" description="Helical" evidence="7">
    <location>
        <begin position="78"/>
        <end position="98"/>
    </location>
</feature>
<dbReference type="InterPro" id="IPR051907">
    <property type="entry name" value="DoxX-like_oxidoreductase"/>
</dbReference>
<accession>A0ABV4TVA4</accession>
<protein>
    <submittedName>
        <fullName evidence="8">DoxX family protein</fullName>
    </submittedName>
</protein>
<evidence type="ECO:0000313" key="9">
    <source>
        <dbReference type="Proteomes" id="UP001575181"/>
    </source>
</evidence>
<proteinExistence type="inferred from homology"/>
<evidence type="ECO:0000256" key="3">
    <source>
        <dbReference type="ARBA" id="ARBA00022475"/>
    </source>
</evidence>
<keyword evidence="6 7" id="KW-0472">Membrane</keyword>
<comment type="caution">
    <text evidence="8">The sequence shown here is derived from an EMBL/GenBank/DDBJ whole genome shotgun (WGS) entry which is preliminary data.</text>
</comment>